<protein>
    <recommendedName>
        <fullName evidence="1">holo-[acyl-carrier-protein] synthase</fullName>
        <ecNumber evidence="1">2.7.8.7</ecNumber>
    </recommendedName>
</protein>
<dbReference type="GO" id="GO:0008897">
    <property type="term" value="F:holo-[acyl-carrier-protein] synthase activity"/>
    <property type="evidence" value="ECO:0007669"/>
    <property type="project" value="UniProtKB-EC"/>
</dbReference>
<evidence type="ECO:0000259" key="4">
    <source>
        <dbReference type="Pfam" id="PF22624"/>
    </source>
</evidence>
<dbReference type="STRING" id="93625.A0A409WH59"/>
<proteinExistence type="predicted"/>
<sequence length="226" mass="25729">MSESYKKGTLLGRLLVKVMLKERGMPLDEMRFATTVEGKPYVATQTLVPPLAYNITHDNDLVAMAFAPGINNPPAYNVGIDVMKVRIPGRETFDSFVNTVGDQLTSLEHGLLQVGIPETDRLQRFFWMWTLKEAYTKALGIGLGFDFRRIEFDVVARVVRVDGKQPDGWRFNTFVIKDEEELYQCVVAEYIGDTKTEILDNAENPKWLKIYDAVQFTKNAVDLLKK</sequence>
<evidence type="ECO:0000313" key="6">
    <source>
        <dbReference type="Proteomes" id="UP000283269"/>
    </source>
</evidence>
<dbReference type="Pfam" id="PF01648">
    <property type="entry name" value="ACPS"/>
    <property type="match status" value="1"/>
</dbReference>
<evidence type="ECO:0000259" key="3">
    <source>
        <dbReference type="Pfam" id="PF01648"/>
    </source>
</evidence>
<dbReference type="Gene3D" id="3.90.470.20">
    <property type="entry name" value="4'-phosphopantetheinyl transferase domain"/>
    <property type="match status" value="1"/>
</dbReference>
<reference evidence="5 6" key="1">
    <citation type="journal article" date="2018" name="Evol. Lett.">
        <title>Horizontal gene cluster transfer increased hallucinogenic mushroom diversity.</title>
        <authorList>
            <person name="Reynolds H.T."/>
            <person name="Vijayakumar V."/>
            <person name="Gluck-Thaler E."/>
            <person name="Korotkin H.B."/>
            <person name="Matheny P.B."/>
            <person name="Slot J.C."/>
        </authorList>
    </citation>
    <scope>NUCLEOTIDE SEQUENCE [LARGE SCALE GENOMIC DNA]</scope>
    <source>
        <strain evidence="5 6">2631</strain>
    </source>
</reference>
<dbReference type="PANTHER" id="PTHR12215:SF10">
    <property type="entry name" value="L-AMINOADIPATE-SEMIALDEHYDE DEHYDROGENASE-PHOSPHOPANTETHEINYL TRANSFERASE"/>
    <property type="match status" value="1"/>
</dbReference>
<accession>A0A409WH59</accession>
<dbReference type="PANTHER" id="PTHR12215">
    <property type="entry name" value="PHOSPHOPANTETHEINE TRANSFERASE"/>
    <property type="match status" value="1"/>
</dbReference>
<dbReference type="InterPro" id="IPR008278">
    <property type="entry name" value="4-PPantetheinyl_Trfase_dom"/>
</dbReference>
<evidence type="ECO:0000256" key="1">
    <source>
        <dbReference type="ARBA" id="ARBA00013172"/>
    </source>
</evidence>
<keyword evidence="6" id="KW-1185">Reference proteome</keyword>
<gene>
    <name evidence="5" type="ORF">CVT25_011205</name>
</gene>
<feature type="domain" description="4'-phosphopantetheinyl transferase" evidence="3">
    <location>
        <begin position="78"/>
        <end position="154"/>
    </location>
</feature>
<dbReference type="EMBL" id="NHYD01003434">
    <property type="protein sequence ID" value="PPQ77770.1"/>
    <property type="molecule type" value="Genomic_DNA"/>
</dbReference>
<dbReference type="Proteomes" id="UP000283269">
    <property type="component" value="Unassembled WGS sequence"/>
</dbReference>
<dbReference type="OrthoDB" id="26719at2759"/>
<evidence type="ECO:0000313" key="5">
    <source>
        <dbReference type="EMBL" id="PPQ77770.1"/>
    </source>
</evidence>
<evidence type="ECO:0000256" key="2">
    <source>
        <dbReference type="ARBA" id="ARBA00022679"/>
    </source>
</evidence>
<dbReference type="GO" id="GO:0005829">
    <property type="term" value="C:cytosol"/>
    <property type="evidence" value="ECO:0007669"/>
    <property type="project" value="TreeGrafter"/>
</dbReference>
<dbReference type="GO" id="GO:0000287">
    <property type="term" value="F:magnesium ion binding"/>
    <property type="evidence" value="ECO:0007669"/>
    <property type="project" value="InterPro"/>
</dbReference>
<dbReference type="SUPFAM" id="SSF56214">
    <property type="entry name" value="4'-phosphopantetheinyl transferase"/>
    <property type="match status" value="2"/>
</dbReference>
<feature type="domain" description="4'-phosphopantetheinyl transferase N-terminal" evidence="4">
    <location>
        <begin position="7"/>
        <end position="65"/>
    </location>
</feature>
<dbReference type="EC" id="2.7.8.7" evidence="1"/>
<dbReference type="AlphaFoldDB" id="A0A409WH59"/>
<dbReference type="GO" id="GO:0019878">
    <property type="term" value="P:lysine biosynthetic process via aminoadipic acid"/>
    <property type="evidence" value="ECO:0007669"/>
    <property type="project" value="TreeGrafter"/>
</dbReference>
<dbReference type="InParanoid" id="A0A409WH59"/>
<dbReference type="InterPro" id="IPR055066">
    <property type="entry name" value="AASDHPPT_N"/>
</dbReference>
<comment type="caution">
    <text evidence="5">The sequence shown here is derived from an EMBL/GenBank/DDBJ whole genome shotgun (WGS) entry which is preliminary data.</text>
</comment>
<name>A0A409WH59_PSICY</name>
<keyword evidence="2" id="KW-0808">Transferase</keyword>
<dbReference type="InterPro" id="IPR050559">
    <property type="entry name" value="P-Pant_transferase_sf"/>
</dbReference>
<organism evidence="5 6">
    <name type="scientific">Psilocybe cyanescens</name>
    <dbReference type="NCBI Taxonomy" id="93625"/>
    <lineage>
        <taxon>Eukaryota</taxon>
        <taxon>Fungi</taxon>
        <taxon>Dikarya</taxon>
        <taxon>Basidiomycota</taxon>
        <taxon>Agaricomycotina</taxon>
        <taxon>Agaricomycetes</taxon>
        <taxon>Agaricomycetidae</taxon>
        <taxon>Agaricales</taxon>
        <taxon>Agaricineae</taxon>
        <taxon>Strophariaceae</taxon>
        <taxon>Psilocybe</taxon>
    </lineage>
</organism>
<dbReference type="Pfam" id="PF22624">
    <property type="entry name" value="AASDHPPT_N"/>
    <property type="match status" value="1"/>
</dbReference>
<dbReference type="InterPro" id="IPR037143">
    <property type="entry name" value="4-PPantetheinyl_Trfase_dom_sf"/>
</dbReference>